<dbReference type="Gene3D" id="3.10.310.30">
    <property type="match status" value="1"/>
</dbReference>
<dbReference type="Gene3D" id="3.90.1640.10">
    <property type="entry name" value="inorganic pyrophosphatase (n-terminal core)"/>
    <property type="match status" value="1"/>
</dbReference>
<dbReference type="InterPro" id="IPR038763">
    <property type="entry name" value="DHH_sf"/>
</dbReference>
<dbReference type="InterPro" id="IPR003156">
    <property type="entry name" value="DHHA1_dom"/>
</dbReference>
<name>A0A6L5YHB0_9FIRM</name>
<organism evidence="3 4">
    <name type="scientific">Waltera intestinalis</name>
    <dbReference type="NCBI Taxonomy" id="2606635"/>
    <lineage>
        <taxon>Bacteria</taxon>
        <taxon>Bacillati</taxon>
        <taxon>Bacillota</taxon>
        <taxon>Clostridia</taxon>
        <taxon>Lachnospirales</taxon>
        <taxon>Lachnospiraceae</taxon>
        <taxon>Waltera</taxon>
    </lineage>
</organism>
<feature type="domain" description="DDH" evidence="1">
    <location>
        <begin position="12"/>
        <end position="151"/>
    </location>
</feature>
<comment type="caution">
    <text evidence="3">The sequence shown here is derived from an EMBL/GenBank/DDBJ whole genome shotgun (WGS) entry which is preliminary data.</text>
</comment>
<dbReference type="Pfam" id="PF01368">
    <property type="entry name" value="DHH"/>
    <property type="match status" value="1"/>
</dbReference>
<evidence type="ECO:0000259" key="2">
    <source>
        <dbReference type="Pfam" id="PF02272"/>
    </source>
</evidence>
<dbReference type="SUPFAM" id="SSF64182">
    <property type="entry name" value="DHH phosphoesterases"/>
    <property type="match status" value="1"/>
</dbReference>
<gene>
    <name evidence="3" type="ORF">FYJ59_05205</name>
</gene>
<dbReference type="AlphaFoldDB" id="A0A6L5YHB0"/>
<dbReference type="PANTHER" id="PTHR47618">
    <property type="entry name" value="BIFUNCTIONAL OLIGORIBONUCLEASE AND PAP PHOSPHATASE NRNA"/>
    <property type="match status" value="1"/>
</dbReference>
<accession>A0A6L5YHB0</accession>
<reference evidence="3 4" key="1">
    <citation type="submission" date="2019-08" db="EMBL/GenBank/DDBJ databases">
        <title>In-depth cultivation of the pig gut microbiome towards novel bacterial diversity and tailored functional studies.</title>
        <authorList>
            <person name="Wylensek D."/>
            <person name="Hitch T.C.A."/>
            <person name="Clavel T."/>
        </authorList>
    </citation>
    <scope>NUCLEOTIDE SEQUENCE [LARGE SCALE GENOMIC DNA]</scope>
    <source>
        <strain evidence="3 4">WCA3-601-WT-6H</strain>
    </source>
</reference>
<protein>
    <submittedName>
        <fullName evidence="3">Bifunctional oligoribonuclease/PAP phosphatase NrnA</fullName>
    </submittedName>
</protein>
<feature type="domain" description="DHHA1" evidence="2">
    <location>
        <begin position="227"/>
        <end position="305"/>
    </location>
</feature>
<evidence type="ECO:0000259" key="1">
    <source>
        <dbReference type="Pfam" id="PF01368"/>
    </source>
</evidence>
<dbReference type="RefSeq" id="WP_154495726.1">
    <property type="nucleotide sequence ID" value="NZ_VUMU01000004.1"/>
</dbReference>
<keyword evidence="4" id="KW-1185">Reference proteome</keyword>
<dbReference type="InterPro" id="IPR051319">
    <property type="entry name" value="Oligoribo/pAp-PDE_c-di-AMP_PDE"/>
</dbReference>
<evidence type="ECO:0000313" key="3">
    <source>
        <dbReference type="EMBL" id="MST57641.1"/>
    </source>
</evidence>
<evidence type="ECO:0000313" key="4">
    <source>
        <dbReference type="Proteomes" id="UP000476055"/>
    </source>
</evidence>
<dbReference type="Pfam" id="PF02272">
    <property type="entry name" value="DHHA1"/>
    <property type="match status" value="1"/>
</dbReference>
<sequence length="318" mass="35777">MDLREECRGAKKIGISGHIRPDGDCVGVCLSLQMYLRKLLPEAEVTVYLQKPSEEFSYLKGYDEIQTECLEQDPFDVYFALDCSSDRLGDAEKYFQNAKKKINIDHHISNSGCGDVNLVRPEMGSACEVLYHIMDAELIDRDIAEALYTGIIHDTGVFQYSNTTPETLQAAAFLISFGFNFSKIIEESFYQKTYLQTQIMGRALMESIRFMDGRCIVSMVDRKTMDFYNAVPGDLDGIVNQLRNIKGIDCAIFMYETGVLEYKVSMRSNEKVDVAKVASFFGGGGHVRAAGCTMKGTFHDCINNLSLHIDKQLRGEQD</sequence>
<dbReference type="PANTHER" id="PTHR47618:SF1">
    <property type="entry name" value="BIFUNCTIONAL OLIGORIBONUCLEASE AND PAP PHOSPHATASE NRNA"/>
    <property type="match status" value="1"/>
</dbReference>
<dbReference type="InterPro" id="IPR001667">
    <property type="entry name" value="DDH_dom"/>
</dbReference>
<dbReference type="GO" id="GO:0003676">
    <property type="term" value="F:nucleic acid binding"/>
    <property type="evidence" value="ECO:0007669"/>
    <property type="project" value="InterPro"/>
</dbReference>
<proteinExistence type="predicted"/>
<dbReference type="EMBL" id="VUMU01000004">
    <property type="protein sequence ID" value="MST57641.1"/>
    <property type="molecule type" value="Genomic_DNA"/>
</dbReference>
<dbReference type="Proteomes" id="UP000476055">
    <property type="component" value="Unassembled WGS sequence"/>
</dbReference>